<proteinExistence type="predicted"/>
<keyword evidence="3" id="KW-0862">Zinc</keyword>
<evidence type="ECO:0000256" key="3">
    <source>
        <dbReference type="ARBA" id="ARBA00022833"/>
    </source>
</evidence>
<feature type="domain" description="CTCHY-type" evidence="6">
    <location>
        <begin position="95"/>
        <end position="162"/>
    </location>
</feature>
<name>A0A8J4FY74_9CHLO</name>
<dbReference type="GO" id="GO:0008270">
    <property type="term" value="F:zinc ion binding"/>
    <property type="evidence" value="ECO:0007669"/>
    <property type="project" value="UniProtKB-KW"/>
</dbReference>
<comment type="caution">
    <text evidence="7">The sequence shown here is derived from an EMBL/GenBank/DDBJ whole genome shotgun (WGS) entry which is preliminary data.</text>
</comment>
<dbReference type="InterPro" id="IPR037275">
    <property type="entry name" value="Znf_CTCHY_sf"/>
</dbReference>
<dbReference type="GO" id="GO:0005634">
    <property type="term" value="C:nucleus"/>
    <property type="evidence" value="ECO:0007669"/>
    <property type="project" value="TreeGrafter"/>
</dbReference>
<evidence type="ECO:0000313" key="7">
    <source>
        <dbReference type="EMBL" id="GIL94039.1"/>
    </source>
</evidence>
<gene>
    <name evidence="7" type="ORF">Vretimale_373</name>
</gene>
<dbReference type="InterPro" id="IPR008913">
    <property type="entry name" value="Znf_CHY"/>
</dbReference>
<dbReference type="SUPFAM" id="SSF161219">
    <property type="entry name" value="CHY zinc finger-like"/>
    <property type="match status" value="1"/>
</dbReference>
<dbReference type="Pfam" id="PF05495">
    <property type="entry name" value="zf-CHY"/>
    <property type="match status" value="1"/>
</dbReference>
<keyword evidence="1" id="KW-0479">Metal-binding</keyword>
<dbReference type="EMBL" id="BNCQ01000001">
    <property type="protein sequence ID" value="GIL94039.1"/>
    <property type="molecule type" value="Genomic_DNA"/>
</dbReference>
<protein>
    <recommendedName>
        <fullName evidence="9">CHY-type domain-containing protein</fullName>
    </recommendedName>
</protein>
<dbReference type="GO" id="GO:0016567">
    <property type="term" value="P:protein ubiquitination"/>
    <property type="evidence" value="ECO:0007669"/>
    <property type="project" value="TreeGrafter"/>
</dbReference>
<evidence type="ECO:0008006" key="9">
    <source>
        <dbReference type="Google" id="ProtNLM"/>
    </source>
</evidence>
<reference evidence="7" key="1">
    <citation type="journal article" date="2021" name="Proc. Natl. Acad. Sci. U.S.A.">
        <title>Three genomes in the algal genus Volvox reveal the fate of a haploid sex-determining region after a transition to homothallism.</title>
        <authorList>
            <person name="Yamamoto K."/>
            <person name="Hamaji T."/>
            <person name="Kawai-Toyooka H."/>
            <person name="Matsuzaki R."/>
            <person name="Takahashi F."/>
            <person name="Nishimura Y."/>
            <person name="Kawachi M."/>
            <person name="Noguchi H."/>
            <person name="Minakuchi Y."/>
            <person name="Umen J.G."/>
            <person name="Toyoda A."/>
            <person name="Nozaki H."/>
        </authorList>
    </citation>
    <scope>NUCLEOTIDE SEQUENCE</scope>
    <source>
        <strain evidence="7">NIES-3785</strain>
    </source>
</reference>
<organism evidence="7 8">
    <name type="scientific">Volvox reticuliferus</name>
    <dbReference type="NCBI Taxonomy" id="1737510"/>
    <lineage>
        <taxon>Eukaryota</taxon>
        <taxon>Viridiplantae</taxon>
        <taxon>Chlorophyta</taxon>
        <taxon>core chlorophytes</taxon>
        <taxon>Chlorophyceae</taxon>
        <taxon>CS clade</taxon>
        <taxon>Chlamydomonadales</taxon>
        <taxon>Volvocaceae</taxon>
        <taxon>Volvox</taxon>
    </lineage>
</organism>
<evidence type="ECO:0000256" key="1">
    <source>
        <dbReference type="ARBA" id="ARBA00022723"/>
    </source>
</evidence>
<dbReference type="PANTHER" id="PTHR21319">
    <property type="entry name" value="RING FINGER AND CHY ZINC FINGER DOMAIN-CONTAINING PROTEIN 1"/>
    <property type="match status" value="1"/>
</dbReference>
<evidence type="ECO:0000256" key="4">
    <source>
        <dbReference type="PROSITE-ProRule" id="PRU00601"/>
    </source>
</evidence>
<feature type="domain" description="CHY-type" evidence="5">
    <location>
        <begin position="26"/>
        <end position="93"/>
    </location>
</feature>
<evidence type="ECO:0000313" key="8">
    <source>
        <dbReference type="Proteomes" id="UP000722791"/>
    </source>
</evidence>
<dbReference type="GO" id="GO:0061630">
    <property type="term" value="F:ubiquitin protein ligase activity"/>
    <property type="evidence" value="ECO:0007669"/>
    <property type="project" value="TreeGrafter"/>
</dbReference>
<dbReference type="PROSITE" id="PS51270">
    <property type="entry name" value="ZF_CTCHY"/>
    <property type="match status" value="1"/>
</dbReference>
<dbReference type="Proteomes" id="UP000722791">
    <property type="component" value="Unassembled WGS sequence"/>
</dbReference>
<accession>A0A8J4FY74</accession>
<evidence type="ECO:0000256" key="2">
    <source>
        <dbReference type="ARBA" id="ARBA00022771"/>
    </source>
</evidence>
<dbReference type="PANTHER" id="PTHR21319:SF0">
    <property type="entry name" value="AND RING FINGER DOMAIN PROTEIN, PUTATIVE (AFU_ORTHOLOGUE AFUA_1G08900)-RELATED"/>
    <property type="match status" value="1"/>
</dbReference>
<dbReference type="InterPro" id="IPR017921">
    <property type="entry name" value="Znf_CTCHY"/>
</dbReference>
<evidence type="ECO:0000259" key="5">
    <source>
        <dbReference type="PROSITE" id="PS51266"/>
    </source>
</evidence>
<dbReference type="AlphaFoldDB" id="A0A8J4FY74"/>
<dbReference type="SUPFAM" id="SSF161245">
    <property type="entry name" value="Zinc hairpin stack"/>
    <property type="match status" value="1"/>
</dbReference>
<keyword evidence="2 4" id="KW-0863">Zinc-finger</keyword>
<dbReference type="PROSITE" id="PS51266">
    <property type="entry name" value="ZF_CHY"/>
    <property type="match status" value="1"/>
</dbReference>
<dbReference type="GO" id="GO:0006511">
    <property type="term" value="P:ubiquitin-dependent protein catabolic process"/>
    <property type="evidence" value="ECO:0007669"/>
    <property type="project" value="TreeGrafter"/>
</dbReference>
<dbReference type="InterPro" id="IPR037274">
    <property type="entry name" value="Znf_CHY_sf"/>
</dbReference>
<evidence type="ECO:0000259" key="6">
    <source>
        <dbReference type="PROSITE" id="PS51270"/>
    </source>
</evidence>
<sequence length="184" mass="20387">DDCTKSCAAAAGSLADSIIRRSFHDAAAGILGCKHYRRKCQLVAPCCGKIFTCRLCHDDACDHRMDRYAVSEMYCMMCGIRQPVGPKCCCCGVAMARYVCNICHLFDDEPGKDIYHCPFCNVCRYAAIVRAATVIPYQQSRQARTNGQRQRGDARTACMLTLAKACLGWPSVYFSCWPCLAIPL</sequence>
<feature type="non-terminal residue" evidence="7">
    <location>
        <position position="184"/>
    </location>
</feature>